<organism evidence="1 2">
    <name type="scientific">Bartonella bacilliformis INS</name>
    <dbReference type="NCBI Taxonomy" id="1206782"/>
    <lineage>
        <taxon>Bacteria</taxon>
        <taxon>Pseudomonadati</taxon>
        <taxon>Pseudomonadota</taxon>
        <taxon>Alphaproteobacteria</taxon>
        <taxon>Hyphomicrobiales</taxon>
        <taxon>Bartonellaceae</taxon>
        <taxon>Bartonella</taxon>
    </lineage>
</organism>
<dbReference type="GeneID" id="4684525"/>
<name>A0ABP2SLE1_BARBA</name>
<reference evidence="1 2" key="1">
    <citation type="journal article" date="2013" name="Genome Announc.">
        <title>Whole Genome Sequencing and Comparative Analysis of Bartonella bacilliformis Strain INS, the Causative Agent of Carrion's Disease.</title>
        <authorList>
            <person name="Tarazona D."/>
            <person name="Padilla C."/>
            <person name="Caceres O."/>
            <person name="Montenegro J.D."/>
            <person name="Bailon H."/>
            <person name="Ventura G."/>
            <person name="Mendoza G."/>
            <person name="Anaya E."/>
            <person name="Guio H."/>
        </authorList>
    </citation>
    <scope>NUCLEOTIDE SEQUENCE [LARGE SCALE GENOMIC DNA]</scope>
    <source>
        <strain evidence="1 2">INS</strain>
    </source>
</reference>
<evidence type="ECO:0008006" key="3">
    <source>
        <dbReference type="Google" id="ProtNLM"/>
    </source>
</evidence>
<keyword evidence="2" id="KW-1185">Reference proteome</keyword>
<comment type="caution">
    <text evidence="1">The sequence shown here is derived from an EMBL/GenBank/DDBJ whole genome shotgun (WGS) entry which is preliminary data.</text>
</comment>
<protein>
    <recommendedName>
        <fullName evidence="3">PF07598 family protein</fullName>
    </recommendedName>
</protein>
<sequence length="637" mass="71674">MSKLLLFICVFLLHTIVISITVLSAAPISQKLPDKPIDKAIRVKVHTGSEYCYAPAFVNGESYIYLNDCSSSSALPARYDVFQRIGWNVNNVWLCMTAPSSVTGIGDDDTQNWNYILLRPCVINDANQRWIIKDNAFYTADERFRVKDYGWYAYISKNAGDYYNHTLSITMQKWINTIASPANLNLKTFLGWKFVSRSSFSTYYISDNGPQPKIFDLYYNPENGHIARYFPSSGVIACMVSKQSSSDNWDWVEWKFCNDKVYSKKDIGFWNLSILTGREGPLMDHQGNFLRITQYGTSWGIPYTAKPGYLKQDTGNSPKSRFIFSEDIERWTRYVNGNLEDTLAYCPAPGKKETVSHVKTRVKRSLPPTFKLNDEWRKRLHDIATTTTDTTLSVGICGTCLLHTYQMIAELQEYYSRSSLPNRGYFFDTAPHTDPMISLSQRFPSIHSVMRNAPQFYGVPLSPTETSDMIAIRIASSTTQSILPRFNWRLSNLATGQSEILNSIRALLAASPGTVWIGLITYNLPGGEIARHAVPILRSSSGLKVIPTNTSMSLFDFTDQVSETTDPNLVLLRLAQRSHLNIVSSFATLQLIGEETNPLSVTISQNNCTGEGDDRRGNGRLPISALVNQCVSGRCPL</sequence>
<dbReference type="InterPro" id="IPR011455">
    <property type="entry name" value="DUF1561"/>
</dbReference>
<accession>A0ABP2SLE1</accession>
<proteinExistence type="predicted"/>
<dbReference type="EMBL" id="AMQK01000019">
    <property type="protein sequence ID" value="EKS43105.1"/>
    <property type="molecule type" value="Genomic_DNA"/>
</dbReference>
<dbReference type="RefSeq" id="WP_005767908.1">
    <property type="nucleotide sequence ID" value="NZ_AMQK01000019.1"/>
</dbReference>
<gene>
    <name evidence="1" type="ORF">BbINS_05742</name>
</gene>
<evidence type="ECO:0000313" key="2">
    <source>
        <dbReference type="Proteomes" id="UP000009359"/>
    </source>
</evidence>
<dbReference type="Pfam" id="PF07598">
    <property type="entry name" value="DUF1561"/>
    <property type="match status" value="1"/>
</dbReference>
<dbReference type="Proteomes" id="UP000009359">
    <property type="component" value="Unassembled WGS sequence"/>
</dbReference>
<evidence type="ECO:0000313" key="1">
    <source>
        <dbReference type="EMBL" id="EKS43105.1"/>
    </source>
</evidence>